<keyword evidence="1" id="KW-0472">Membrane</keyword>
<protein>
    <submittedName>
        <fullName evidence="2">ABC-type uncharacterized transport system</fullName>
    </submittedName>
</protein>
<dbReference type="OrthoDB" id="1863469at2"/>
<dbReference type="EMBL" id="FNWV01000013">
    <property type="protein sequence ID" value="SEH80019.1"/>
    <property type="molecule type" value="Genomic_DNA"/>
</dbReference>
<gene>
    <name evidence="2" type="ORF">SAMN02910265_02763</name>
</gene>
<feature type="transmembrane region" description="Helical" evidence="1">
    <location>
        <begin position="502"/>
        <end position="524"/>
    </location>
</feature>
<accession>A0A1H6KVP7</accession>
<keyword evidence="1" id="KW-0812">Transmembrane</keyword>
<evidence type="ECO:0000313" key="3">
    <source>
        <dbReference type="Proteomes" id="UP000183190"/>
    </source>
</evidence>
<feature type="transmembrane region" description="Helical" evidence="1">
    <location>
        <begin position="33"/>
        <end position="57"/>
    </location>
</feature>
<proteinExistence type="predicted"/>
<evidence type="ECO:0000256" key="1">
    <source>
        <dbReference type="SAM" id="Phobius"/>
    </source>
</evidence>
<sequence>MSIKDTDESKVSGTEVTEEAPAKKNHKKLKYGAMFYTTIALVTAIVVVLNIMLGIMAKRKPMKLDITPDNRYELTEQSINAVKSLKKDVDIVVTAERSYFEDLGNSIEKEYANNGIIIEIPFEIIPEILDKYSVYAEQGEGSINVKYVNMDKDPDIINQYKKNFTGDIAHNNIIVSSGDKVEVFTEAEVQNMIAPNQSTQSLNFVGESTLTSAILNVTDAHPVSVAFVKTMNGASVYNADNYSYVIASFEDKLLAKNGYECTDIDIATDELDPAKYDMVVIYTPSVDFTPTIITKLDDFLKNGGNYGKSMIYVPDLSSTDLTNIDEFLADWSIKVENSIIIDEENAEQYASNIMVNVNDPDSVGKLSNEKLPIIAPFAREITLLKKNNEDVVKEVLKSCDESYTVDMKDMKTATGEKGAKTVVMLSQKQRTDQIKTMTSSVLVMGSAAMTSSTYLTQSTAYNNGNVVLNIINNMTGKESGVIVPDKNLQQSFIRPTLKESNVIKIIVIWVIPCIVAAVGVIVLLRRKNK</sequence>
<dbReference type="Proteomes" id="UP000183190">
    <property type="component" value="Unassembled WGS sequence"/>
</dbReference>
<evidence type="ECO:0000313" key="2">
    <source>
        <dbReference type="EMBL" id="SEH80019.1"/>
    </source>
</evidence>
<dbReference type="AlphaFoldDB" id="A0A1H6KVP7"/>
<organism evidence="2 3">
    <name type="scientific">Ruminococcus flavefaciens</name>
    <dbReference type="NCBI Taxonomy" id="1265"/>
    <lineage>
        <taxon>Bacteria</taxon>
        <taxon>Bacillati</taxon>
        <taxon>Bacillota</taxon>
        <taxon>Clostridia</taxon>
        <taxon>Eubacteriales</taxon>
        <taxon>Oscillospiraceae</taxon>
        <taxon>Ruminococcus</taxon>
    </lineage>
</organism>
<reference evidence="2 3" key="1">
    <citation type="submission" date="2016-10" db="EMBL/GenBank/DDBJ databases">
        <authorList>
            <person name="de Groot N.N."/>
        </authorList>
    </citation>
    <scope>NUCLEOTIDE SEQUENCE [LARGE SCALE GENOMIC DNA]</scope>
    <source>
        <strain evidence="2 3">YAD2003</strain>
    </source>
</reference>
<name>A0A1H6KVP7_RUMFL</name>
<dbReference type="RefSeq" id="WP_074718391.1">
    <property type="nucleotide sequence ID" value="NZ_FNWV01000013.1"/>
</dbReference>
<keyword evidence="1" id="KW-1133">Transmembrane helix</keyword>